<protein>
    <recommendedName>
        <fullName evidence="8">tRNA N6-adenosine threonylcarbamoyltransferase</fullName>
        <ecNumber evidence="8">2.3.1.234</ecNumber>
    </recommendedName>
    <alternativeName>
        <fullName evidence="8">N6-L-threonylcarbamoyladenine synthase</fullName>
        <shortName evidence="8">t(6)A synthase</shortName>
    </alternativeName>
    <alternativeName>
        <fullName evidence="8">t(6)A37 threonylcarbamoyladenosine biosynthesis protein TsaD</fullName>
    </alternativeName>
    <alternativeName>
        <fullName evidence="8">tRNA threonylcarbamoyladenosine biosynthesis protein TsaD</fullName>
    </alternativeName>
</protein>
<dbReference type="CDD" id="cd24133">
    <property type="entry name" value="ASKHA_NBD_TsaD_bac"/>
    <property type="match status" value="1"/>
</dbReference>
<evidence type="ECO:0000256" key="7">
    <source>
        <dbReference type="ARBA" id="ARBA00048117"/>
    </source>
</evidence>
<comment type="catalytic activity">
    <reaction evidence="7 8">
        <text>L-threonylcarbamoyladenylate + adenosine(37) in tRNA = N(6)-L-threonylcarbamoyladenosine(37) in tRNA + AMP + H(+)</text>
        <dbReference type="Rhea" id="RHEA:37059"/>
        <dbReference type="Rhea" id="RHEA-COMP:10162"/>
        <dbReference type="Rhea" id="RHEA-COMP:10163"/>
        <dbReference type="ChEBI" id="CHEBI:15378"/>
        <dbReference type="ChEBI" id="CHEBI:73682"/>
        <dbReference type="ChEBI" id="CHEBI:74411"/>
        <dbReference type="ChEBI" id="CHEBI:74418"/>
        <dbReference type="ChEBI" id="CHEBI:456215"/>
        <dbReference type="EC" id="2.3.1.234"/>
    </reaction>
</comment>
<evidence type="ECO:0000256" key="8">
    <source>
        <dbReference type="HAMAP-Rule" id="MF_01445"/>
    </source>
</evidence>
<feature type="binding site" evidence="8">
    <location>
        <position position="180"/>
    </location>
    <ligand>
        <name>substrate</name>
    </ligand>
</feature>
<dbReference type="PANTHER" id="PTHR11735:SF6">
    <property type="entry name" value="TRNA N6-ADENOSINE THREONYLCARBAMOYLTRANSFERASE, MITOCHONDRIAL"/>
    <property type="match status" value="1"/>
</dbReference>
<dbReference type="NCBIfam" id="TIGR00329">
    <property type="entry name" value="gcp_kae1"/>
    <property type="match status" value="1"/>
</dbReference>
<organism evidence="10 11">
    <name type="scientific">Solibaculum mannosilyticum</name>
    <dbReference type="NCBI Taxonomy" id="2780922"/>
    <lineage>
        <taxon>Bacteria</taxon>
        <taxon>Bacillati</taxon>
        <taxon>Bacillota</taxon>
        <taxon>Clostridia</taxon>
        <taxon>Eubacteriales</taxon>
        <taxon>Oscillospiraceae</taxon>
        <taxon>Solibaculum</taxon>
    </lineage>
</organism>
<evidence type="ECO:0000256" key="6">
    <source>
        <dbReference type="ARBA" id="ARBA00023315"/>
    </source>
</evidence>
<comment type="function">
    <text evidence="8">Required for the formation of a threonylcarbamoyl group on adenosine at position 37 (t(6)A37) in tRNAs that read codons beginning with adenine. Is involved in the transfer of the threonylcarbamoyl moiety of threonylcarbamoyl-AMP (TC-AMP) to the N6 group of A37, together with TsaE and TsaB. TsaD likely plays a direct catalytic role in this reaction.</text>
</comment>
<keyword evidence="1 8" id="KW-0963">Cytoplasm</keyword>
<dbReference type="EC" id="2.3.1.234" evidence="8"/>
<dbReference type="AlphaFoldDB" id="A0A7I8D8T1"/>
<comment type="subcellular location">
    <subcellularLocation>
        <location evidence="8">Cytoplasm</location>
    </subcellularLocation>
</comment>
<feature type="binding site" evidence="8">
    <location>
        <position position="167"/>
    </location>
    <ligand>
        <name>substrate</name>
    </ligand>
</feature>
<feature type="binding site" evidence="8">
    <location>
        <position position="115"/>
    </location>
    <ligand>
        <name>Fe cation</name>
        <dbReference type="ChEBI" id="CHEBI:24875"/>
    </ligand>
</feature>
<proteinExistence type="inferred from homology"/>
<dbReference type="RefSeq" id="WP_215533284.1">
    <property type="nucleotide sequence ID" value="NZ_AP023321.1"/>
</dbReference>
<comment type="similarity">
    <text evidence="8">Belongs to the KAE1 / TsaD family.</text>
</comment>
<dbReference type="InterPro" id="IPR043129">
    <property type="entry name" value="ATPase_NBD"/>
</dbReference>
<keyword evidence="11" id="KW-1185">Reference proteome</keyword>
<sequence>MHLLAIESSCDETAAAVVDDGRKILSSVVASQVEEHKLYGGVVPEIASRRHVESISGVVRQALEEADLSLDQIDAIAVTYAPGLIGALLVGVNFAKGLALAAGKPLVPVHHLRSHIAANYLAHPDLEPPFLALVASGGHSHIIEVKDYTAFHVLGRTRDDAAGEAFDKAARSMGLPYPGGVHMDKVSQHGNADAFHFPHPKVDGAPYDFSFSGLKTSVINMIHNAGQKGEELPLSDLAASFQKAVVDVLCDRVMKAAGDTGAKRIVLAGGVSANSRLRSEMQKLCEQKGLPLFLPPLNLCGDNAAMVGSQGYYEYLAGHLAGPDLNATANMSIDQIKIGRLA</sequence>
<feature type="binding site" evidence="8">
    <location>
        <position position="302"/>
    </location>
    <ligand>
        <name>Fe cation</name>
        <dbReference type="ChEBI" id="CHEBI:24875"/>
    </ligand>
</feature>
<feature type="binding site" evidence="8">
    <location>
        <position position="111"/>
    </location>
    <ligand>
        <name>Fe cation</name>
        <dbReference type="ChEBI" id="CHEBI:24875"/>
    </ligand>
</feature>
<evidence type="ECO:0000256" key="5">
    <source>
        <dbReference type="ARBA" id="ARBA00023004"/>
    </source>
</evidence>
<accession>A0A7I8D8T1</accession>
<feature type="domain" description="Gcp-like" evidence="9">
    <location>
        <begin position="23"/>
        <end position="307"/>
    </location>
</feature>
<keyword evidence="6 8" id="KW-0012">Acyltransferase</keyword>
<dbReference type="GO" id="GO:0005506">
    <property type="term" value="F:iron ion binding"/>
    <property type="evidence" value="ECO:0007669"/>
    <property type="project" value="UniProtKB-UniRule"/>
</dbReference>
<dbReference type="KEGG" id="sman:C12CBH8_22620"/>
<keyword evidence="4 8" id="KW-0479">Metal-binding</keyword>
<keyword evidence="5 8" id="KW-0408">Iron</keyword>
<evidence type="ECO:0000259" key="9">
    <source>
        <dbReference type="Pfam" id="PF00814"/>
    </source>
</evidence>
<dbReference type="Gene3D" id="3.30.420.40">
    <property type="match status" value="2"/>
</dbReference>
<reference evidence="11" key="1">
    <citation type="submission" date="2020-07" db="EMBL/GenBank/DDBJ databases">
        <title>Complete genome sequencing of Clostridia bacterium strain 12CBH8.</title>
        <authorList>
            <person name="Sakamoto M."/>
            <person name="Murakami T."/>
            <person name="Mori H."/>
        </authorList>
    </citation>
    <scope>NUCLEOTIDE SEQUENCE [LARGE SCALE GENOMIC DNA]</scope>
    <source>
        <strain evidence="11">12CBH8</strain>
    </source>
</reference>
<evidence type="ECO:0000313" key="10">
    <source>
        <dbReference type="EMBL" id="BCI61623.1"/>
    </source>
</evidence>
<dbReference type="InterPro" id="IPR000905">
    <property type="entry name" value="Gcp-like_dom"/>
</dbReference>
<evidence type="ECO:0000256" key="1">
    <source>
        <dbReference type="ARBA" id="ARBA00022490"/>
    </source>
</evidence>
<evidence type="ECO:0000256" key="2">
    <source>
        <dbReference type="ARBA" id="ARBA00022679"/>
    </source>
</evidence>
<feature type="binding site" evidence="8">
    <location>
        <position position="184"/>
    </location>
    <ligand>
        <name>substrate</name>
    </ligand>
</feature>
<evidence type="ECO:0000256" key="3">
    <source>
        <dbReference type="ARBA" id="ARBA00022694"/>
    </source>
</evidence>
<keyword evidence="2 8" id="KW-0808">Transferase</keyword>
<dbReference type="GO" id="GO:0005737">
    <property type="term" value="C:cytoplasm"/>
    <property type="evidence" value="ECO:0007669"/>
    <property type="project" value="UniProtKB-SubCell"/>
</dbReference>
<dbReference type="EMBL" id="AP023321">
    <property type="protein sequence ID" value="BCI61623.1"/>
    <property type="molecule type" value="Genomic_DNA"/>
</dbReference>
<keyword evidence="3 8" id="KW-0819">tRNA processing</keyword>
<dbReference type="Proteomes" id="UP000593890">
    <property type="component" value="Chromosome"/>
</dbReference>
<feature type="binding site" evidence="8">
    <location>
        <begin position="134"/>
        <end position="138"/>
    </location>
    <ligand>
        <name>substrate</name>
    </ligand>
</feature>
<dbReference type="PANTHER" id="PTHR11735">
    <property type="entry name" value="TRNA N6-ADENOSINE THREONYLCARBAMOYLTRANSFERASE"/>
    <property type="match status" value="1"/>
</dbReference>
<dbReference type="GO" id="GO:0061711">
    <property type="term" value="F:tRNA N(6)-L-threonylcarbamoyladenine synthase activity"/>
    <property type="evidence" value="ECO:0007669"/>
    <property type="project" value="UniProtKB-EC"/>
</dbReference>
<dbReference type="Pfam" id="PF00814">
    <property type="entry name" value="TsaD"/>
    <property type="match status" value="1"/>
</dbReference>
<comment type="cofactor">
    <cofactor evidence="8">
        <name>Fe(2+)</name>
        <dbReference type="ChEBI" id="CHEBI:29033"/>
    </cofactor>
    <text evidence="8">Binds 1 Fe(2+) ion per subunit.</text>
</comment>
<dbReference type="SUPFAM" id="SSF53067">
    <property type="entry name" value="Actin-like ATPase domain"/>
    <property type="match status" value="1"/>
</dbReference>
<evidence type="ECO:0000313" key="11">
    <source>
        <dbReference type="Proteomes" id="UP000593890"/>
    </source>
</evidence>
<dbReference type="InterPro" id="IPR017861">
    <property type="entry name" value="KAE1/TsaD"/>
</dbReference>
<dbReference type="FunFam" id="3.30.420.40:FF:000040">
    <property type="entry name" value="tRNA N6-adenosine threonylcarbamoyltransferase"/>
    <property type="match status" value="1"/>
</dbReference>
<evidence type="ECO:0000256" key="4">
    <source>
        <dbReference type="ARBA" id="ARBA00022723"/>
    </source>
</evidence>
<dbReference type="PRINTS" id="PR00789">
    <property type="entry name" value="OSIALOPTASE"/>
</dbReference>
<name>A0A7I8D8T1_9FIRM</name>
<feature type="binding site" evidence="8">
    <location>
        <position position="274"/>
    </location>
    <ligand>
        <name>substrate</name>
    </ligand>
</feature>
<dbReference type="NCBIfam" id="TIGR03723">
    <property type="entry name" value="T6A_TsaD_YgjD"/>
    <property type="match status" value="1"/>
</dbReference>
<dbReference type="GO" id="GO:0002949">
    <property type="term" value="P:tRNA threonylcarbamoyladenosine modification"/>
    <property type="evidence" value="ECO:0007669"/>
    <property type="project" value="UniProtKB-UniRule"/>
</dbReference>
<gene>
    <name evidence="8 10" type="primary">tsaD</name>
    <name evidence="10" type="ORF">C12CBH8_22620</name>
</gene>
<dbReference type="HAMAP" id="MF_01445">
    <property type="entry name" value="TsaD"/>
    <property type="match status" value="1"/>
</dbReference>
<dbReference type="InterPro" id="IPR022450">
    <property type="entry name" value="TsaD"/>
</dbReference>